<dbReference type="Proteomes" id="UP000295611">
    <property type="component" value="Unassembled WGS sequence"/>
</dbReference>
<keyword evidence="1" id="KW-0678">Repressor</keyword>
<dbReference type="InterPro" id="IPR014036">
    <property type="entry name" value="DeoR-like_C"/>
</dbReference>
<dbReference type="PRINTS" id="PR00037">
    <property type="entry name" value="HTHLACR"/>
</dbReference>
<dbReference type="RefSeq" id="WP_133680194.1">
    <property type="nucleotide sequence ID" value="NZ_SNZP01000006.1"/>
</dbReference>
<protein>
    <submittedName>
        <fullName evidence="6">DeoR family transcriptional regulator</fullName>
    </submittedName>
</protein>
<dbReference type="SUPFAM" id="SSF100950">
    <property type="entry name" value="NagB/RpiA/CoA transferase-like"/>
    <property type="match status" value="1"/>
</dbReference>
<accession>A0A4R7B5S5</accession>
<dbReference type="Pfam" id="PF00455">
    <property type="entry name" value="DeoRC"/>
    <property type="match status" value="1"/>
</dbReference>
<dbReference type="EMBL" id="SNZP01000006">
    <property type="protein sequence ID" value="TDR79951.1"/>
    <property type="molecule type" value="Genomic_DNA"/>
</dbReference>
<dbReference type="PANTHER" id="PTHR30363:SF4">
    <property type="entry name" value="GLYCEROL-3-PHOSPHATE REGULON REPRESSOR"/>
    <property type="match status" value="1"/>
</dbReference>
<dbReference type="Gene3D" id="3.30.750.70">
    <property type="entry name" value="4-hydroxybutyrate coenzyme like domains"/>
    <property type="match status" value="1"/>
</dbReference>
<dbReference type="GO" id="GO:0003677">
    <property type="term" value="F:DNA binding"/>
    <property type="evidence" value="ECO:0007669"/>
    <property type="project" value="UniProtKB-KW"/>
</dbReference>
<gene>
    <name evidence="6" type="ORF">DFP86_10690</name>
</gene>
<keyword evidence="4" id="KW-0804">Transcription</keyword>
<dbReference type="InterPro" id="IPR036390">
    <property type="entry name" value="WH_DNA-bd_sf"/>
</dbReference>
<feature type="domain" description="HTH deoR-type" evidence="5">
    <location>
        <begin position="4"/>
        <end position="59"/>
    </location>
</feature>
<dbReference type="InterPro" id="IPR036388">
    <property type="entry name" value="WH-like_DNA-bd_sf"/>
</dbReference>
<evidence type="ECO:0000256" key="1">
    <source>
        <dbReference type="ARBA" id="ARBA00022491"/>
    </source>
</evidence>
<dbReference type="PROSITE" id="PS51000">
    <property type="entry name" value="HTH_DEOR_2"/>
    <property type="match status" value="1"/>
</dbReference>
<name>A0A4R7B5S5_9NEIS</name>
<evidence type="ECO:0000256" key="3">
    <source>
        <dbReference type="ARBA" id="ARBA00023125"/>
    </source>
</evidence>
<dbReference type="SMART" id="SM01134">
    <property type="entry name" value="DeoRC"/>
    <property type="match status" value="1"/>
</dbReference>
<dbReference type="AlphaFoldDB" id="A0A4R7B5S5"/>
<keyword evidence="7" id="KW-1185">Reference proteome</keyword>
<evidence type="ECO:0000313" key="7">
    <source>
        <dbReference type="Proteomes" id="UP000295611"/>
    </source>
</evidence>
<reference evidence="6 7" key="1">
    <citation type="submission" date="2019-03" db="EMBL/GenBank/DDBJ databases">
        <title>Genomic Encyclopedia of Type Strains, Phase III (KMG-III): the genomes of soil and plant-associated and newly described type strains.</title>
        <authorList>
            <person name="Whitman W."/>
        </authorList>
    </citation>
    <scope>NUCLEOTIDE SEQUENCE [LARGE SCALE GENOMIC DNA]</scope>
    <source>
        <strain evidence="6 7">CECT 8976</strain>
    </source>
</reference>
<dbReference type="PANTHER" id="PTHR30363">
    <property type="entry name" value="HTH-TYPE TRANSCRIPTIONAL REGULATOR SRLR-RELATED"/>
    <property type="match status" value="1"/>
</dbReference>
<dbReference type="SMART" id="SM00420">
    <property type="entry name" value="HTH_DEOR"/>
    <property type="match status" value="1"/>
</dbReference>
<dbReference type="OrthoDB" id="9814815at2"/>
<dbReference type="InterPro" id="IPR018356">
    <property type="entry name" value="Tscrpt_reg_HTH_DeoR_CS"/>
</dbReference>
<dbReference type="Gene3D" id="1.10.10.10">
    <property type="entry name" value="Winged helix-like DNA-binding domain superfamily/Winged helix DNA-binding domain"/>
    <property type="match status" value="1"/>
</dbReference>
<evidence type="ECO:0000256" key="2">
    <source>
        <dbReference type="ARBA" id="ARBA00023015"/>
    </source>
</evidence>
<evidence type="ECO:0000256" key="4">
    <source>
        <dbReference type="ARBA" id="ARBA00023163"/>
    </source>
</evidence>
<dbReference type="SUPFAM" id="SSF46785">
    <property type="entry name" value="Winged helix' DNA-binding domain"/>
    <property type="match status" value="1"/>
</dbReference>
<organism evidence="6 7">
    <name type="scientific">Paludibacterium purpuratum</name>
    <dbReference type="NCBI Taxonomy" id="1144873"/>
    <lineage>
        <taxon>Bacteria</taxon>
        <taxon>Pseudomonadati</taxon>
        <taxon>Pseudomonadota</taxon>
        <taxon>Betaproteobacteria</taxon>
        <taxon>Neisseriales</taxon>
        <taxon>Chromobacteriaceae</taxon>
        <taxon>Paludibacterium</taxon>
    </lineage>
</organism>
<dbReference type="InterPro" id="IPR050313">
    <property type="entry name" value="Carb_Metab_HTH_regulators"/>
</dbReference>
<dbReference type="InterPro" id="IPR037171">
    <property type="entry name" value="NagB/RpiA_transferase-like"/>
</dbReference>
<evidence type="ECO:0000259" key="5">
    <source>
        <dbReference type="PROSITE" id="PS51000"/>
    </source>
</evidence>
<dbReference type="Pfam" id="PF08220">
    <property type="entry name" value="HTH_DeoR"/>
    <property type="match status" value="1"/>
</dbReference>
<proteinExistence type="predicted"/>
<keyword evidence="2" id="KW-0805">Transcription regulation</keyword>
<dbReference type="InterPro" id="IPR001034">
    <property type="entry name" value="DeoR_HTH"/>
</dbReference>
<evidence type="ECO:0000313" key="6">
    <source>
        <dbReference type="EMBL" id="TDR79951.1"/>
    </source>
</evidence>
<dbReference type="PROSITE" id="PS00894">
    <property type="entry name" value="HTH_DEOR_1"/>
    <property type="match status" value="1"/>
</dbReference>
<dbReference type="GO" id="GO:0003700">
    <property type="term" value="F:DNA-binding transcription factor activity"/>
    <property type="evidence" value="ECO:0007669"/>
    <property type="project" value="InterPro"/>
</dbReference>
<sequence length="254" mass="28306">MIILNQRQQELLGMVQREGHVTVEALANHFGVTHQTIRRDITLLADNRLLQRIHGGASAQSSVENVAYNTRQVMCIDEKRRIAKLVAEQIPNHASLFINLGTTTEEVAKALHNHHGLHVITNNLNVAAMMCNYPDCEVIVASGVMRPRDMGIIGESTIEFIRKFKVDYGIIGISSIETDGTLRDYDMREVRTSDAIINQSRNVFLVADHSKFGRPSMVELGPLSRVTALFTDQAPPEEMAAVIKEAHVELYIAP</sequence>
<keyword evidence="3" id="KW-0238">DNA-binding</keyword>
<comment type="caution">
    <text evidence="6">The sequence shown here is derived from an EMBL/GenBank/DDBJ whole genome shotgun (WGS) entry which is preliminary data.</text>
</comment>